<sequence>SLGNPLLPPYSSVHSAHSPECPEHHYSIPE</sequence>
<comment type="caution">
    <text evidence="2">The sequence shown here is derived from an EMBL/GenBank/DDBJ whole genome shotgun (WGS) entry which is preliminary data.</text>
</comment>
<feature type="non-terminal residue" evidence="2">
    <location>
        <position position="1"/>
    </location>
</feature>
<evidence type="ECO:0000313" key="3">
    <source>
        <dbReference type="Proteomes" id="UP000055045"/>
    </source>
</evidence>
<accession>A0A117NK18</accession>
<dbReference type="Proteomes" id="UP000055045">
    <property type="component" value="Unassembled WGS sequence"/>
</dbReference>
<dbReference type="AlphaFoldDB" id="A0A117NK18"/>
<feature type="region of interest" description="Disordered" evidence="1">
    <location>
        <begin position="1"/>
        <end position="30"/>
    </location>
</feature>
<reference evidence="2 3" key="1">
    <citation type="submission" date="2015-10" db="EMBL/GenBank/DDBJ databases">
        <title>Genome sequencing of Penicillium freii.</title>
        <authorList>
            <person name="Nguyen H.D."/>
            <person name="Visagie C.M."/>
            <person name="Seifert K.A."/>
        </authorList>
    </citation>
    <scope>NUCLEOTIDE SEQUENCE [LARGE SCALE GENOMIC DNA]</scope>
    <source>
        <strain evidence="2 3">DAOM 242723</strain>
    </source>
</reference>
<keyword evidence="3" id="KW-1185">Reference proteome</keyword>
<organism evidence="2 3">
    <name type="scientific">Penicillium freii</name>
    <dbReference type="NCBI Taxonomy" id="48697"/>
    <lineage>
        <taxon>Eukaryota</taxon>
        <taxon>Fungi</taxon>
        <taxon>Dikarya</taxon>
        <taxon>Ascomycota</taxon>
        <taxon>Pezizomycotina</taxon>
        <taxon>Eurotiomycetes</taxon>
        <taxon>Eurotiomycetidae</taxon>
        <taxon>Eurotiales</taxon>
        <taxon>Aspergillaceae</taxon>
        <taxon>Penicillium</taxon>
    </lineage>
</organism>
<proteinExistence type="predicted"/>
<name>A0A117NK18_PENFR</name>
<evidence type="ECO:0000256" key="1">
    <source>
        <dbReference type="SAM" id="MobiDB-lite"/>
    </source>
</evidence>
<evidence type="ECO:0000313" key="2">
    <source>
        <dbReference type="EMBL" id="KUM55403.1"/>
    </source>
</evidence>
<feature type="compositionally biased region" description="Basic and acidic residues" evidence="1">
    <location>
        <begin position="20"/>
        <end position="30"/>
    </location>
</feature>
<protein>
    <submittedName>
        <fullName evidence="2">Uncharacterized protein</fullName>
    </submittedName>
</protein>
<gene>
    <name evidence="2" type="ORF">ACN42_g11879</name>
</gene>
<dbReference type="EMBL" id="LLXE01001075">
    <property type="protein sequence ID" value="KUM55403.1"/>
    <property type="molecule type" value="Genomic_DNA"/>
</dbReference>